<dbReference type="SUPFAM" id="SSF49879">
    <property type="entry name" value="SMAD/FHA domain"/>
    <property type="match status" value="1"/>
</dbReference>
<dbReference type="SMART" id="SM00240">
    <property type="entry name" value="FHA"/>
    <property type="match status" value="1"/>
</dbReference>
<dbReference type="CDD" id="cd00060">
    <property type="entry name" value="FHA"/>
    <property type="match status" value="1"/>
</dbReference>
<evidence type="ECO:0000256" key="1">
    <source>
        <dbReference type="SAM" id="MobiDB-lite"/>
    </source>
</evidence>
<dbReference type="Proteomes" id="UP000002964">
    <property type="component" value="Unassembled WGS sequence"/>
</dbReference>
<dbReference type="EMBL" id="JH603169">
    <property type="protein sequence ID" value="EIC21163.1"/>
    <property type="molecule type" value="Genomic_DNA"/>
</dbReference>
<reference evidence="3 4" key="2">
    <citation type="submission" date="2011-11" db="EMBL/GenBank/DDBJ databases">
        <authorList>
            <consortium name="US DOE Joint Genome Institute"/>
            <person name="Lucas S."/>
            <person name="Han J."/>
            <person name="Lapidus A."/>
            <person name="Cheng J.-F."/>
            <person name="Goodwin L."/>
            <person name="Pitluck S."/>
            <person name="Peters L."/>
            <person name="Ovchinnikova G."/>
            <person name="Zhang X."/>
            <person name="Detter J.C."/>
            <person name="Han C."/>
            <person name="Tapia R."/>
            <person name="Land M."/>
            <person name="Hauser L."/>
            <person name="Kyrpides N."/>
            <person name="Ivanova N."/>
            <person name="Pagani I."/>
            <person name="Vogl K."/>
            <person name="Liu Z."/>
            <person name="Overmann J."/>
            <person name="Frigaard N.-U."/>
            <person name="Bryant D."/>
            <person name="Woyke T."/>
        </authorList>
    </citation>
    <scope>NUCLEOTIDE SEQUENCE [LARGE SCALE GENOMIC DNA]</scope>
    <source>
        <strain evidence="3 4">970</strain>
    </source>
</reference>
<accession>H8YZZ0</accession>
<protein>
    <submittedName>
        <fullName evidence="3">FHA domain-containing protein</fullName>
    </submittedName>
</protein>
<sequence>MASPTTKIHIGRDPRCEIALNHHTVSSQHAELSFLGDGKLLLTDCRSRNGTFLIAANGQRQRLHQALVSPMDQVDFGEARLRVREILEAWRLKSPAAASKTEAPSEPEPTPAPALGEPLERCDCGAIKAVGGTCPACGQ</sequence>
<feature type="domain" description="FHA" evidence="2">
    <location>
        <begin position="8"/>
        <end position="53"/>
    </location>
</feature>
<dbReference type="PROSITE" id="PS50006">
    <property type="entry name" value="FHA_DOMAIN"/>
    <property type="match status" value="1"/>
</dbReference>
<feature type="compositionally biased region" description="Low complexity" evidence="1">
    <location>
        <begin position="94"/>
        <end position="104"/>
    </location>
</feature>
<dbReference type="InterPro" id="IPR008984">
    <property type="entry name" value="SMAD_FHA_dom_sf"/>
</dbReference>
<dbReference type="Gene3D" id="2.60.200.20">
    <property type="match status" value="1"/>
</dbReference>
<dbReference type="AlphaFoldDB" id="H8YZZ0"/>
<proteinExistence type="predicted"/>
<keyword evidence="4" id="KW-1185">Reference proteome</keyword>
<organism evidence="3 4">
    <name type="scientific">Thiorhodovibrio frisius</name>
    <dbReference type="NCBI Taxonomy" id="631362"/>
    <lineage>
        <taxon>Bacteria</taxon>
        <taxon>Pseudomonadati</taxon>
        <taxon>Pseudomonadota</taxon>
        <taxon>Gammaproteobacteria</taxon>
        <taxon>Chromatiales</taxon>
        <taxon>Chromatiaceae</taxon>
        <taxon>Thiorhodovibrio</taxon>
    </lineage>
</organism>
<dbReference type="STRING" id="631362.Thi970DRAFT_01352"/>
<reference evidence="4" key="1">
    <citation type="submission" date="2011-06" db="EMBL/GenBank/DDBJ databases">
        <authorList>
            <consortium name="US DOE Joint Genome Institute (JGI-PGF)"/>
            <person name="Lucas S."/>
            <person name="Han J."/>
            <person name="Lapidus A."/>
            <person name="Cheng J.-F."/>
            <person name="Goodwin L."/>
            <person name="Pitluck S."/>
            <person name="Peters L."/>
            <person name="Land M.L."/>
            <person name="Hauser L."/>
            <person name="Vogl K."/>
            <person name="Liu Z."/>
            <person name="Overmann J."/>
            <person name="Frigaard N.-U."/>
            <person name="Bryant D.A."/>
            <person name="Woyke T.J."/>
        </authorList>
    </citation>
    <scope>NUCLEOTIDE SEQUENCE [LARGE SCALE GENOMIC DNA]</scope>
    <source>
        <strain evidence="4">970</strain>
    </source>
</reference>
<evidence type="ECO:0000259" key="2">
    <source>
        <dbReference type="PROSITE" id="PS50006"/>
    </source>
</evidence>
<dbReference type="PANTHER" id="PTHR23308">
    <property type="entry name" value="NUCLEAR INHIBITOR OF PROTEIN PHOSPHATASE-1"/>
    <property type="match status" value="1"/>
</dbReference>
<dbReference type="HOGENOM" id="CLU_1864254_0_0_6"/>
<feature type="region of interest" description="Disordered" evidence="1">
    <location>
        <begin position="94"/>
        <end position="117"/>
    </location>
</feature>
<dbReference type="OrthoDB" id="5953293at2"/>
<dbReference type="eggNOG" id="COG1716">
    <property type="taxonomic scope" value="Bacteria"/>
</dbReference>
<dbReference type="RefSeq" id="WP_009147749.1">
    <property type="nucleotide sequence ID" value="NZ_CP121471.1"/>
</dbReference>
<dbReference type="InterPro" id="IPR000253">
    <property type="entry name" value="FHA_dom"/>
</dbReference>
<evidence type="ECO:0000313" key="4">
    <source>
        <dbReference type="Proteomes" id="UP000002964"/>
    </source>
</evidence>
<dbReference type="InterPro" id="IPR050923">
    <property type="entry name" value="Cell_Proc_Reg/RNA_Proc"/>
</dbReference>
<gene>
    <name evidence="3" type="ORF">Thi970DRAFT_01352</name>
</gene>
<evidence type="ECO:0000313" key="3">
    <source>
        <dbReference type="EMBL" id="EIC21163.1"/>
    </source>
</evidence>
<dbReference type="Pfam" id="PF00498">
    <property type="entry name" value="FHA"/>
    <property type="match status" value="1"/>
</dbReference>
<name>H8YZZ0_9GAMM</name>